<dbReference type="RefSeq" id="WP_069119072.1">
    <property type="nucleotide sequence ID" value="NZ_CBCPHX010000006.1"/>
</dbReference>
<comment type="subcellular location">
    <subcellularLocation>
        <location evidence="1">Cell membrane</location>
        <topology evidence="1">Multi-pass membrane protein</topology>
    </subcellularLocation>
</comment>
<evidence type="ECO:0000256" key="6">
    <source>
        <dbReference type="ARBA" id="ARBA00022989"/>
    </source>
</evidence>
<sequence length="159" mass="18554">MVFQIFLNSLIALLWQFLQADFTFSTFLIGYIIGIIMLFTMRRFFKGRFYLERAFSIVRLIVMFLGDVVTSSIAMSKVILAKDIDITPGIFKYRTVLESDWEVMLLTSLISLTPGTTCIEVDEDSHTFYIHCIDLSDPEEERSKIRNGFERHIVEVFRK</sequence>
<evidence type="ECO:0000256" key="2">
    <source>
        <dbReference type="ARBA" id="ARBA00006228"/>
    </source>
</evidence>
<reference evidence="10" key="3">
    <citation type="submission" date="2018-04" db="EMBL/GenBank/DDBJ databases">
        <authorList>
            <person name="Go L.Y."/>
            <person name="Mitchell J.A."/>
        </authorList>
    </citation>
    <scope>NUCLEOTIDE SEQUENCE</scope>
    <source>
        <strain evidence="10">BSAS1 3</strain>
    </source>
</reference>
<name>A0A1D2KGA4_BROTH</name>
<dbReference type="InterPro" id="IPR002758">
    <property type="entry name" value="Cation_antiport_E"/>
</dbReference>
<evidence type="ECO:0000256" key="4">
    <source>
        <dbReference type="ARBA" id="ARBA00022475"/>
    </source>
</evidence>
<keyword evidence="3" id="KW-0813">Transport</keyword>
<dbReference type="GeneID" id="66537071"/>
<dbReference type="GO" id="GO:0015297">
    <property type="term" value="F:antiporter activity"/>
    <property type="evidence" value="ECO:0007669"/>
    <property type="project" value="UniProtKB-KW"/>
</dbReference>
<keyword evidence="5 8" id="KW-0812">Transmembrane</keyword>
<evidence type="ECO:0000256" key="3">
    <source>
        <dbReference type="ARBA" id="ARBA00022449"/>
    </source>
</evidence>
<dbReference type="STRING" id="2756.BFR44_10445"/>
<feature type="transmembrane region" description="Helical" evidence="8">
    <location>
        <begin position="57"/>
        <end position="80"/>
    </location>
</feature>
<keyword evidence="11" id="KW-1185">Reference proteome</keyword>
<organism evidence="9 11">
    <name type="scientific">Brochothrix thermosphacta</name>
    <name type="common">Microbacterium thermosphactum</name>
    <dbReference type="NCBI Taxonomy" id="2756"/>
    <lineage>
        <taxon>Bacteria</taxon>
        <taxon>Bacillati</taxon>
        <taxon>Bacillota</taxon>
        <taxon>Bacilli</taxon>
        <taxon>Bacillales</taxon>
        <taxon>Listeriaceae</taxon>
        <taxon>Brochothrix</taxon>
    </lineage>
</organism>
<evidence type="ECO:0000256" key="5">
    <source>
        <dbReference type="ARBA" id="ARBA00022692"/>
    </source>
</evidence>
<reference evidence="9 11" key="1">
    <citation type="submission" date="2017-09" db="EMBL/GenBank/DDBJ databases">
        <title>Complete Genome Sequences of Two Strains of the Meat Spoilage Bacterium Brochothrix thermosphacta Isolated from Ground Chicken.</title>
        <authorList>
            <person name="Paoli G.C."/>
            <person name="Wijey C."/>
            <person name="Chen C.-Y."/>
            <person name="Nguyen L."/>
            <person name="Yan X."/>
            <person name="Irwin P.L."/>
        </authorList>
    </citation>
    <scope>NUCLEOTIDE SEQUENCE [LARGE SCALE GENOMIC DNA]</scope>
    <source>
        <strain evidence="9 11">BI</strain>
    </source>
</reference>
<gene>
    <name evidence="10" type="ORF">BTBSAS_220010</name>
    <name evidence="9" type="ORF">CNY62_07485</name>
</gene>
<evidence type="ECO:0000313" key="9">
    <source>
        <dbReference type="EMBL" id="ATF26245.1"/>
    </source>
</evidence>
<keyword evidence="6 8" id="KW-1133">Transmembrane helix</keyword>
<dbReference type="PANTHER" id="PTHR34584">
    <property type="entry name" value="NA(+)/H(+) ANTIPORTER SUBUNIT E1"/>
    <property type="match status" value="1"/>
</dbReference>
<dbReference type="EMBL" id="OUNC01000015">
    <property type="protein sequence ID" value="SPP28513.1"/>
    <property type="molecule type" value="Genomic_DNA"/>
</dbReference>
<feature type="transmembrane region" description="Helical" evidence="8">
    <location>
        <begin position="22"/>
        <end position="45"/>
    </location>
</feature>
<evidence type="ECO:0000256" key="7">
    <source>
        <dbReference type="ARBA" id="ARBA00023136"/>
    </source>
</evidence>
<evidence type="ECO:0000313" key="11">
    <source>
        <dbReference type="Proteomes" id="UP000243591"/>
    </source>
</evidence>
<dbReference type="EMBL" id="CP023483">
    <property type="protein sequence ID" value="ATF26245.1"/>
    <property type="molecule type" value="Genomic_DNA"/>
</dbReference>
<dbReference type="Proteomes" id="UP000270190">
    <property type="component" value="Unassembled WGS sequence"/>
</dbReference>
<reference evidence="12" key="2">
    <citation type="submission" date="2018-04" db="EMBL/GenBank/DDBJ databases">
        <authorList>
            <person name="Illikoud N."/>
        </authorList>
    </citation>
    <scope>NUCLEOTIDE SEQUENCE [LARGE SCALE GENOMIC DNA]</scope>
</reference>
<dbReference type="GO" id="GO:0005886">
    <property type="term" value="C:plasma membrane"/>
    <property type="evidence" value="ECO:0007669"/>
    <property type="project" value="UniProtKB-SubCell"/>
</dbReference>
<evidence type="ECO:0000313" key="10">
    <source>
        <dbReference type="EMBL" id="SPP28513.1"/>
    </source>
</evidence>
<dbReference type="AlphaFoldDB" id="A0A1D2KGA4"/>
<evidence type="ECO:0000256" key="1">
    <source>
        <dbReference type="ARBA" id="ARBA00004651"/>
    </source>
</evidence>
<protein>
    <submittedName>
        <fullName evidence="9">Na+/H+ antiporter subunit E</fullName>
    </submittedName>
    <submittedName>
        <fullName evidence="10">Putative non essential component of Na(+)/H(+) antiporter subunit E</fullName>
    </submittedName>
</protein>
<dbReference type="GO" id="GO:0008324">
    <property type="term" value="F:monoatomic cation transmembrane transporter activity"/>
    <property type="evidence" value="ECO:0007669"/>
    <property type="project" value="InterPro"/>
</dbReference>
<accession>A0A1D2KGA4</accession>
<evidence type="ECO:0000256" key="8">
    <source>
        <dbReference type="SAM" id="Phobius"/>
    </source>
</evidence>
<evidence type="ECO:0000313" key="12">
    <source>
        <dbReference type="Proteomes" id="UP000270190"/>
    </source>
</evidence>
<dbReference type="PANTHER" id="PTHR34584:SF1">
    <property type="entry name" value="NA(+)_H(+) ANTIPORTER SUBUNIT E1"/>
    <property type="match status" value="1"/>
</dbReference>
<proteinExistence type="inferred from homology"/>
<dbReference type="KEGG" id="bths:CNY62_07485"/>
<keyword evidence="7 8" id="KW-0472">Membrane</keyword>
<keyword evidence="4" id="KW-1003">Cell membrane</keyword>
<dbReference type="Pfam" id="PF01899">
    <property type="entry name" value="MNHE"/>
    <property type="match status" value="1"/>
</dbReference>
<dbReference type="OrthoDB" id="9800498at2"/>
<dbReference type="PIRSF" id="PIRSF019239">
    <property type="entry name" value="MrpE"/>
    <property type="match status" value="1"/>
</dbReference>
<keyword evidence="3" id="KW-0050">Antiport</keyword>
<comment type="similarity">
    <text evidence="2">Belongs to the CPA3 antiporters (TC 2.A.63) subunit E family.</text>
</comment>
<dbReference type="Proteomes" id="UP000243591">
    <property type="component" value="Chromosome"/>
</dbReference>